<dbReference type="EMBL" id="VRMN01000010">
    <property type="protein sequence ID" value="KAA8492353.1"/>
    <property type="molecule type" value="Genomic_DNA"/>
</dbReference>
<organism evidence="3 4">
    <name type="scientific">Porphyridium purpureum</name>
    <name type="common">Red alga</name>
    <name type="synonym">Porphyridium cruentum</name>
    <dbReference type="NCBI Taxonomy" id="35688"/>
    <lineage>
        <taxon>Eukaryota</taxon>
        <taxon>Rhodophyta</taxon>
        <taxon>Bangiophyceae</taxon>
        <taxon>Porphyridiales</taxon>
        <taxon>Porphyridiaceae</taxon>
        <taxon>Porphyridium</taxon>
    </lineage>
</organism>
<feature type="region of interest" description="Disordered" evidence="1">
    <location>
        <begin position="186"/>
        <end position="209"/>
    </location>
</feature>
<evidence type="ECO:0000313" key="2">
    <source>
        <dbReference type="EMBL" id="KAA8492340.1"/>
    </source>
</evidence>
<feature type="region of interest" description="Disordered" evidence="1">
    <location>
        <begin position="281"/>
        <end position="310"/>
    </location>
</feature>
<feature type="compositionally biased region" description="Polar residues" evidence="1">
    <location>
        <begin position="69"/>
        <end position="78"/>
    </location>
</feature>
<keyword evidence="4" id="KW-1185">Reference proteome</keyword>
<dbReference type="AlphaFoldDB" id="A0A5J4YNS0"/>
<dbReference type="EMBL" id="VRMN01000010">
    <property type="protein sequence ID" value="KAA8492340.1"/>
    <property type="molecule type" value="Genomic_DNA"/>
</dbReference>
<feature type="compositionally biased region" description="Basic and acidic residues" evidence="1">
    <location>
        <begin position="24"/>
        <end position="44"/>
    </location>
</feature>
<evidence type="ECO:0000313" key="4">
    <source>
        <dbReference type="Proteomes" id="UP000324585"/>
    </source>
</evidence>
<reference evidence="4" key="1">
    <citation type="journal article" date="2019" name="Nat. Commun.">
        <title>Expansion of phycobilisome linker gene families in mesophilic red algae.</title>
        <authorList>
            <person name="Lee J."/>
            <person name="Kim D."/>
            <person name="Bhattacharya D."/>
            <person name="Yoon H.S."/>
        </authorList>
    </citation>
    <scope>NUCLEOTIDE SEQUENCE [LARGE SCALE GENOMIC DNA]</scope>
    <source>
        <strain evidence="4">CCMP 1328</strain>
    </source>
</reference>
<name>A0A5J4YNS0_PORPP</name>
<evidence type="ECO:0000313" key="3">
    <source>
        <dbReference type="EMBL" id="KAA8492353.1"/>
    </source>
</evidence>
<proteinExistence type="predicted"/>
<feature type="region of interest" description="Disordered" evidence="1">
    <location>
        <begin position="1"/>
        <end position="84"/>
    </location>
</feature>
<dbReference type="Proteomes" id="UP000324585">
    <property type="component" value="Unassembled WGS sequence"/>
</dbReference>
<comment type="caution">
    <text evidence="3">The sequence shown here is derived from an EMBL/GenBank/DDBJ whole genome shotgun (WGS) entry which is preliminary data.</text>
</comment>
<evidence type="ECO:0000256" key="1">
    <source>
        <dbReference type="SAM" id="MobiDB-lite"/>
    </source>
</evidence>
<sequence>MERKPTKPFVRFGPSKKSTQTSGTEKERSKRANALSKERADSRPPAESLVGIVNETQRQQQPPDFARPKSQSLSTGRAQYSDRDISYETGKLKNLTFHVAPERRTSITDMLQISKRQTLSVPRDQVVRPGHRVATVEKMRKNPLVSEPEIQAVVSEKRESRSLVIMPVSPSEERLFDACAPTWVAKSDETEERSDGEGPRRSYLSRDFGSGNLRNRHESCDRVLFESLDGGEARPCRDEEIQAVELDANTRLGKAEISSSRLVWGDAGVCDTDYDQYAVGQRKKSLSRSRSREHSFSRNKTDRTDRPYGERVVTASTGHMSRKSSVKSTNSLRMNMKGMLQKSWLRSFSKMTSGISSDDGDPDLNVTEHEIVDDEAEDRIPLLNRINF</sequence>
<reference evidence="3" key="2">
    <citation type="submission" date="2019-09" db="EMBL/GenBank/DDBJ databases">
        <title>Expansion of phycobilisome linker gene families in mesophilic red algae.</title>
        <authorList>
            <person name="Lee J."/>
        </authorList>
    </citation>
    <scope>NUCLEOTIDE SEQUENCE [LARGE SCALE GENOMIC DNA]</scope>
    <source>
        <strain evidence="3">CCMP 1328</strain>
        <tissue evidence="3">Unicellular</tissue>
    </source>
</reference>
<gene>
    <name evidence="2" type="ORF">FVE85_3778</name>
    <name evidence="3" type="ORF">FVE85_3791</name>
</gene>
<feature type="compositionally biased region" description="Basic and acidic residues" evidence="1">
    <location>
        <begin position="290"/>
        <end position="309"/>
    </location>
</feature>
<protein>
    <submittedName>
        <fullName evidence="3">Uncharacterized protein</fullName>
    </submittedName>
</protein>
<accession>A0A5J4YNS0</accession>